<evidence type="ECO:0000313" key="1">
    <source>
        <dbReference type="EMBL" id="CAL1601134.1"/>
    </source>
</evidence>
<reference evidence="1 2" key="1">
    <citation type="submission" date="2024-04" db="EMBL/GenBank/DDBJ databases">
        <authorList>
            <person name="Waldvogel A.-M."/>
            <person name="Schoenle A."/>
        </authorList>
    </citation>
    <scope>NUCLEOTIDE SEQUENCE [LARGE SCALE GENOMIC DNA]</scope>
</reference>
<gene>
    <name evidence="1" type="ORF">KC01_LOCUS29158</name>
</gene>
<name>A0AAV2LN95_KNICA</name>
<keyword evidence="2" id="KW-1185">Reference proteome</keyword>
<organism evidence="1 2">
    <name type="scientific">Knipowitschia caucasica</name>
    <name type="common">Caucasian dwarf goby</name>
    <name type="synonym">Pomatoschistus caucasicus</name>
    <dbReference type="NCBI Taxonomy" id="637954"/>
    <lineage>
        <taxon>Eukaryota</taxon>
        <taxon>Metazoa</taxon>
        <taxon>Chordata</taxon>
        <taxon>Craniata</taxon>
        <taxon>Vertebrata</taxon>
        <taxon>Euteleostomi</taxon>
        <taxon>Actinopterygii</taxon>
        <taxon>Neopterygii</taxon>
        <taxon>Teleostei</taxon>
        <taxon>Neoteleostei</taxon>
        <taxon>Acanthomorphata</taxon>
        <taxon>Gobiaria</taxon>
        <taxon>Gobiiformes</taxon>
        <taxon>Gobioidei</taxon>
        <taxon>Gobiidae</taxon>
        <taxon>Gobiinae</taxon>
        <taxon>Knipowitschia</taxon>
    </lineage>
</organism>
<proteinExistence type="predicted"/>
<dbReference type="EMBL" id="OZ035825">
    <property type="protein sequence ID" value="CAL1601134.1"/>
    <property type="molecule type" value="Genomic_DNA"/>
</dbReference>
<dbReference type="AlphaFoldDB" id="A0AAV2LN95"/>
<evidence type="ECO:0000313" key="2">
    <source>
        <dbReference type="Proteomes" id="UP001497482"/>
    </source>
</evidence>
<dbReference type="Proteomes" id="UP001497482">
    <property type="component" value="Chromosome 3"/>
</dbReference>
<accession>A0AAV2LN95</accession>
<sequence length="83" mass="8955">MNSSGQCITQEAEIITWKPPRAMAMQPDWRHEEGPGEAVVFPLASGEVPVHSWETGRRGGGWFRVMLHLATGRSPKGAGAGEA</sequence>
<protein>
    <submittedName>
        <fullName evidence="1">Uncharacterized protein</fullName>
    </submittedName>
</protein>